<evidence type="ECO:0000256" key="6">
    <source>
        <dbReference type="SAM" id="Phobius"/>
    </source>
</evidence>
<evidence type="ECO:0000256" key="4">
    <source>
        <dbReference type="ARBA" id="ARBA00022989"/>
    </source>
</evidence>
<dbReference type="GO" id="GO:0022857">
    <property type="term" value="F:transmembrane transporter activity"/>
    <property type="evidence" value="ECO:0007669"/>
    <property type="project" value="InterPro"/>
</dbReference>
<evidence type="ECO:0000256" key="1">
    <source>
        <dbReference type="ARBA" id="ARBA00004141"/>
    </source>
</evidence>
<reference evidence="8" key="1">
    <citation type="submission" date="2022-08" db="EMBL/GenBank/DDBJ databases">
        <authorList>
            <consortium name="DOE Joint Genome Institute"/>
            <person name="Min B."/>
            <person name="Riley R."/>
            <person name="Sierra-Patev S."/>
            <person name="Naranjo-Ortiz M."/>
            <person name="Looney B."/>
            <person name="Konkel Z."/>
            <person name="Slot J.C."/>
            <person name="Sakamoto Y."/>
            <person name="Steenwyk J.L."/>
            <person name="Rokas A."/>
            <person name="Carro J."/>
            <person name="Camarero S."/>
            <person name="Ferreira P."/>
            <person name="Molpeceres G."/>
            <person name="Ruiz-Duenas F.J."/>
            <person name="Serrano A."/>
            <person name="Henrissat B."/>
            <person name="Drula E."/>
            <person name="Hughes K.W."/>
            <person name="Mata J.L."/>
            <person name="Ishikawa N.K."/>
            <person name="Vargas-Isla R."/>
            <person name="Ushijima S."/>
            <person name="Smith C.A."/>
            <person name="Ahrendt S."/>
            <person name="Andreopoulos W."/>
            <person name="He G."/>
            <person name="Labutti K."/>
            <person name="Lipzen A."/>
            <person name="Ng V."/>
            <person name="Sandor L."/>
            <person name="Barry K."/>
            <person name="Martinez A.T."/>
            <person name="Xiao Y."/>
            <person name="Gibbons J.G."/>
            <person name="Terashima K."/>
            <person name="Hibbett D.S."/>
            <person name="Grigoriev I.V."/>
        </authorList>
    </citation>
    <scope>NUCLEOTIDE SEQUENCE</scope>
    <source>
        <strain evidence="8">Sp2 HRB7682 ss15</strain>
    </source>
</reference>
<feature type="transmembrane region" description="Helical" evidence="6">
    <location>
        <begin position="371"/>
        <end position="390"/>
    </location>
</feature>
<dbReference type="PANTHER" id="PTHR43791:SF85">
    <property type="entry name" value="TRANSPORTER, PUTATIVE (AFU_ORTHOLOGUE AFUA_6G00710)-RELATED"/>
    <property type="match status" value="1"/>
</dbReference>
<evidence type="ECO:0000256" key="5">
    <source>
        <dbReference type="ARBA" id="ARBA00023136"/>
    </source>
</evidence>
<dbReference type="PROSITE" id="PS50850">
    <property type="entry name" value="MFS"/>
    <property type="match status" value="1"/>
</dbReference>
<reference evidence="8" key="2">
    <citation type="journal article" date="2023" name="Proc. Natl. Acad. Sci. U.S.A.">
        <title>A global phylogenomic analysis of the shiitake genus Lentinula.</title>
        <authorList>
            <person name="Sierra-Patev S."/>
            <person name="Min B."/>
            <person name="Naranjo-Ortiz M."/>
            <person name="Looney B."/>
            <person name="Konkel Z."/>
            <person name="Slot J.C."/>
            <person name="Sakamoto Y."/>
            <person name="Steenwyk J.L."/>
            <person name="Rokas A."/>
            <person name="Carro J."/>
            <person name="Camarero S."/>
            <person name="Ferreira P."/>
            <person name="Molpeceres G."/>
            <person name="Ruiz-Duenas F.J."/>
            <person name="Serrano A."/>
            <person name="Henrissat B."/>
            <person name="Drula E."/>
            <person name="Hughes K.W."/>
            <person name="Mata J.L."/>
            <person name="Ishikawa N.K."/>
            <person name="Vargas-Isla R."/>
            <person name="Ushijima S."/>
            <person name="Smith C.A."/>
            <person name="Donoghue J."/>
            <person name="Ahrendt S."/>
            <person name="Andreopoulos W."/>
            <person name="He G."/>
            <person name="LaButti K."/>
            <person name="Lipzen A."/>
            <person name="Ng V."/>
            <person name="Riley R."/>
            <person name="Sandor L."/>
            <person name="Barry K."/>
            <person name="Martinez A.T."/>
            <person name="Xiao Y."/>
            <person name="Gibbons J.G."/>
            <person name="Terashima K."/>
            <person name="Grigoriev I.V."/>
            <person name="Hibbett D."/>
        </authorList>
    </citation>
    <scope>NUCLEOTIDE SEQUENCE</scope>
    <source>
        <strain evidence="8">Sp2 HRB7682 ss15</strain>
    </source>
</reference>
<dbReference type="SUPFAM" id="SSF103473">
    <property type="entry name" value="MFS general substrate transporter"/>
    <property type="match status" value="1"/>
</dbReference>
<dbReference type="Proteomes" id="UP001150238">
    <property type="component" value="Unassembled WGS sequence"/>
</dbReference>
<dbReference type="InterPro" id="IPR011701">
    <property type="entry name" value="MFS"/>
</dbReference>
<dbReference type="InterPro" id="IPR020846">
    <property type="entry name" value="MFS_dom"/>
</dbReference>
<dbReference type="AlphaFoldDB" id="A0A9W9A7R3"/>
<dbReference type="FunFam" id="1.20.1250.20:FF:000034">
    <property type="entry name" value="MFS general substrate transporter"/>
    <property type="match status" value="1"/>
</dbReference>
<dbReference type="Pfam" id="PF07690">
    <property type="entry name" value="MFS_1"/>
    <property type="match status" value="1"/>
</dbReference>
<dbReference type="GO" id="GO:0016020">
    <property type="term" value="C:membrane"/>
    <property type="evidence" value="ECO:0007669"/>
    <property type="project" value="UniProtKB-SubCell"/>
</dbReference>
<dbReference type="PANTHER" id="PTHR43791">
    <property type="entry name" value="PERMEASE-RELATED"/>
    <property type="match status" value="1"/>
</dbReference>
<feature type="domain" description="Major facilitator superfamily (MFS) profile" evidence="7">
    <location>
        <begin position="78"/>
        <end position="490"/>
    </location>
</feature>
<evidence type="ECO:0000256" key="3">
    <source>
        <dbReference type="ARBA" id="ARBA00022692"/>
    </source>
</evidence>
<dbReference type="Gene3D" id="1.20.1250.20">
    <property type="entry name" value="MFS general substrate transporter like domains"/>
    <property type="match status" value="2"/>
</dbReference>
<evidence type="ECO:0000259" key="7">
    <source>
        <dbReference type="PROSITE" id="PS50850"/>
    </source>
</evidence>
<feature type="transmembrane region" description="Helical" evidence="6">
    <location>
        <begin position="207"/>
        <end position="226"/>
    </location>
</feature>
<keyword evidence="4 6" id="KW-1133">Transmembrane helix</keyword>
<feature type="transmembrane region" description="Helical" evidence="6">
    <location>
        <begin position="347"/>
        <end position="364"/>
    </location>
</feature>
<evidence type="ECO:0000256" key="2">
    <source>
        <dbReference type="ARBA" id="ARBA00022448"/>
    </source>
</evidence>
<feature type="transmembrane region" description="Helical" evidence="6">
    <location>
        <begin position="430"/>
        <end position="452"/>
    </location>
</feature>
<name>A0A9W9A7R3_9AGAR</name>
<feature type="transmembrane region" description="Helical" evidence="6">
    <location>
        <begin position="464"/>
        <end position="486"/>
    </location>
</feature>
<keyword evidence="5 6" id="KW-0472">Membrane</keyword>
<feature type="transmembrane region" description="Helical" evidence="6">
    <location>
        <begin position="144"/>
        <end position="162"/>
    </location>
</feature>
<feature type="transmembrane region" description="Helical" evidence="6">
    <location>
        <begin position="238"/>
        <end position="259"/>
    </location>
</feature>
<gene>
    <name evidence="8" type="ORF">C8J55DRAFT_561861</name>
</gene>
<proteinExistence type="predicted"/>
<feature type="transmembrane region" description="Helical" evidence="6">
    <location>
        <begin position="307"/>
        <end position="327"/>
    </location>
</feature>
<feature type="transmembrane region" description="Helical" evidence="6">
    <location>
        <begin position="115"/>
        <end position="137"/>
    </location>
</feature>
<evidence type="ECO:0000313" key="8">
    <source>
        <dbReference type="EMBL" id="KAJ4476452.1"/>
    </source>
</evidence>
<protein>
    <submittedName>
        <fullName evidence="8">Major facilitator superfamily domain-containing protein</fullName>
    </submittedName>
</protein>
<comment type="subcellular location">
    <subcellularLocation>
        <location evidence="1">Membrane</location>
        <topology evidence="1">Multi-pass membrane protein</topology>
    </subcellularLocation>
</comment>
<comment type="caution">
    <text evidence="8">The sequence shown here is derived from an EMBL/GenBank/DDBJ whole genome shotgun (WGS) entry which is preliminary data.</text>
</comment>
<organism evidence="8 9">
    <name type="scientific">Lentinula lateritia</name>
    <dbReference type="NCBI Taxonomy" id="40482"/>
    <lineage>
        <taxon>Eukaryota</taxon>
        <taxon>Fungi</taxon>
        <taxon>Dikarya</taxon>
        <taxon>Basidiomycota</taxon>
        <taxon>Agaricomycotina</taxon>
        <taxon>Agaricomycetes</taxon>
        <taxon>Agaricomycetidae</taxon>
        <taxon>Agaricales</taxon>
        <taxon>Marasmiineae</taxon>
        <taxon>Omphalotaceae</taxon>
        <taxon>Lentinula</taxon>
    </lineage>
</organism>
<sequence>MSARPQGLEINDKIRRPLRTPQHKFSFHILSECDMRPSLEPKVASVAENDIVGKGPIIQEDPAMTEGGAVWRKLDYHILPLMAMYFFLSFLDRTNVGNARVAGLQKDLGMSNKQYSIALTVTYVPYIVFQLPSNLILKAVGPNLLLPTMLTLWGVVTVLQGVVKSYSRFLACRFFLGLLEGGLFPGLVLYLSYFYPRYMMNTRVTAFFSSASLSGAFSGILAYGIINMDGVGNRPGWSWIFILEGLFTFLFGVFSFFLFPRSVDNSRFLSPAEKEYIKEKLLEDCDHKEEEGFSWSEVVEALRLPQLWFMSIAFFLSATTLFGLAYFSPSIIQGLGYTAADTQLMSVPPYAVACVVALIASFVSDRYRCRGIVCVVSVLLCAIGFAIFLGSESNQIQYGSLFFSVTGACMAAPTQATWNANNASPQTRRATVIAVGFVFSNGGGILATWLLGGSLSLAPRYTEATITLLVFSLLAALMCGLNMFYLRMQNGKKAERRKTMSREDEKPGIGNHSSWYIYNL</sequence>
<dbReference type="FunFam" id="1.20.1250.20:FF:000013">
    <property type="entry name" value="MFS general substrate transporter"/>
    <property type="match status" value="1"/>
</dbReference>
<evidence type="ECO:0000313" key="9">
    <source>
        <dbReference type="Proteomes" id="UP001150238"/>
    </source>
</evidence>
<feature type="transmembrane region" description="Helical" evidence="6">
    <location>
        <begin position="174"/>
        <end position="195"/>
    </location>
</feature>
<accession>A0A9W9A7R3</accession>
<keyword evidence="2" id="KW-0813">Transport</keyword>
<keyword evidence="3 6" id="KW-0812">Transmembrane</keyword>
<dbReference type="InterPro" id="IPR036259">
    <property type="entry name" value="MFS_trans_sf"/>
</dbReference>
<dbReference type="EMBL" id="JANVFS010000020">
    <property type="protein sequence ID" value="KAJ4476452.1"/>
    <property type="molecule type" value="Genomic_DNA"/>
</dbReference>
<feature type="transmembrane region" description="Helical" evidence="6">
    <location>
        <begin position="396"/>
        <end position="418"/>
    </location>
</feature>